<keyword evidence="4" id="KW-0143">Chaperone</keyword>
<dbReference type="GO" id="GO:0051087">
    <property type="term" value="F:protein-folding chaperone binding"/>
    <property type="evidence" value="ECO:0007669"/>
    <property type="project" value="TreeGrafter"/>
</dbReference>
<evidence type="ECO:0000256" key="5">
    <source>
        <dbReference type="ARBA" id="ARBA00031396"/>
    </source>
</evidence>
<feature type="compositionally biased region" description="Acidic residues" evidence="6">
    <location>
        <begin position="239"/>
        <end position="248"/>
    </location>
</feature>
<dbReference type="InterPro" id="IPR013855">
    <property type="entry name" value="Cdc37_N_dom"/>
</dbReference>
<dbReference type="SUPFAM" id="SSF101391">
    <property type="entry name" value="Hsp90 co-chaperone CDC37"/>
    <property type="match status" value="1"/>
</dbReference>
<evidence type="ECO:0000256" key="3">
    <source>
        <dbReference type="ARBA" id="ARBA00022490"/>
    </source>
</evidence>
<dbReference type="PANTHER" id="PTHR12800:SF4">
    <property type="entry name" value="HSP90 CO-CHAPERONE CDC37"/>
    <property type="match status" value="1"/>
</dbReference>
<evidence type="ECO:0000259" key="7">
    <source>
        <dbReference type="SMART" id="SM01069"/>
    </source>
</evidence>
<dbReference type="SMART" id="SM01069">
    <property type="entry name" value="CDC37_C"/>
    <property type="match status" value="1"/>
</dbReference>
<dbReference type="InterPro" id="IPR013873">
    <property type="entry name" value="Cdc37_C"/>
</dbReference>
<evidence type="ECO:0000256" key="2">
    <source>
        <dbReference type="ARBA" id="ARBA00006222"/>
    </source>
</evidence>
<evidence type="ECO:0000313" key="11">
    <source>
        <dbReference type="Proteomes" id="UP000298493"/>
    </source>
</evidence>
<feature type="domain" description="Cdc37 N-terminal" evidence="9">
    <location>
        <begin position="2"/>
        <end position="192"/>
    </location>
</feature>
<evidence type="ECO:0000259" key="8">
    <source>
        <dbReference type="SMART" id="SM01070"/>
    </source>
</evidence>
<feature type="domain" description="Cdc37 C-terminal" evidence="7">
    <location>
        <begin position="402"/>
        <end position="514"/>
    </location>
</feature>
<gene>
    <name evidence="10" type="ORF">E6O75_ATG03098</name>
</gene>
<dbReference type="GO" id="GO:0005737">
    <property type="term" value="C:cytoplasm"/>
    <property type="evidence" value="ECO:0007669"/>
    <property type="project" value="UniProtKB-SubCell"/>
</dbReference>
<feature type="region of interest" description="Disordered" evidence="6">
    <location>
        <begin position="197"/>
        <end position="266"/>
    </location>
</feature>
<organism evidence="10 11">
    <name type="scientific">Venturia nashicola</name>
    <dbReference type="NCBI Taxonomy" id="86259"/>
    <lineage>
        <taxon>Eukaryota</taxon>
        <taxon>Fungi</taxon>
        <taxon>Dikarya</taxon>
        <taxon>Ascomycota</taxon>
        <taxon>Pezizomycotina</taxon>
        <taxon>Dothideomycetes</taxon>
        <taxon>Pleosporomycetidae</taxon>
        <taxon>Venturiales</taxon>
        <taxon>Venturiaceae</taxon>
        <taxon>Venturia</taxon>
    </lineage>
</organism>
<evidence type="ECO:0000313" key="10">
    <source>
        <dbReference type="EMBL" id="TID23462.1"/>
    </source>
</evidence>
<dbReference type="AlphaFoldDB" id="A0A4Z1PLS5"/>
<comment type="caution">
    <text evidence="10">The sequence shown here is derived from an EMBL/GenBank/DDBJ whole genome shotgun (WGS) entry which is preliminary data.</text>
</comment>
<sequence length="532" mass="58744">MPVDYSKWDALELSDDSDIEVHPNVDKKSFIRAKQAQIHQQRAQRKVQITTLKYERTINHGLMLRIDRLLTALKSHKASDQSADELVFQALIESAGDPKEDRPPAPPEGVHHNVKEQPTYSRMMATLVDQVKKEVDESKVEDRFEGYITGITGHKKKVEGLQLELLAKLAELEKEESKHITSESIHEGFSFSNVAKHVDEPKPAPSTSSKTPKVELLNTPSLSSRPGLTSVNSGQSEGADADIEDGPDPDQLAAESDEEDLRPTELGKKFGQIQVGDYRSSLQFISQNPAIISERESDGLLVEAFDAQMEGHAKYAKQCVHQALLVQYCRQLGKDGVGMFFKRITTKDHAANKMFTDDVNNTYAKIRERAGVLAQQKKDDLERGGEEQIQLHAVDPGTEITITIPPPIPTSLAEGSTVPPPTEEEIQARRIFETFPPGLQRALESGKLDEVNRVLGKMSVEEAEEVVGQLGEAGMLNLEEKVIDATTDEGRKVVEEIERTHKLPGDVSTKVEDSDAGGLSVDPPTALEDTVD</sequence>
<dbReference type="InterPro" id="IPR013874">
    <property type="entry name" value="Cdc37_Hsp90-bd"/>
</dbReference>
<dbReference type="OrthoDB" id="440202at2759"/>
<keyword evidence="3" id="KW-0963">Cytoplasm</keyword>
<dbReference type="GO" id="GO:0019901">
    <property type="term" value="F:protein kinase binding"/>
    <property type="evidence" value="ECO:0007669"/>
    <property type="project" value="InterPro"/>
</dbReference>
<dbReference type="PANTHER" id="PTHR12800">
    <property type="entry name" value="CDC37-RELATED"/>
    <property type="match status" value="1"/>
</dbReference>
<dbReference type="GO" id="GO:0050821">
    <property type="term" value="P:protein stabilization"/>
    <property type="evidence" value="ECO:0007669"/>
    <property type="project" value="TreeGrafter"/>
</dbReference>
<dbReference type="Pfam" id="PF08564">
    <property type="entry name" value="CDC37_C"/>
    <property type="match status" value="1"/>
</dbReference>
<feature type="compositionally biased region" description="Polar residues" evidence="6">
    <location>
        <begin position="218"/>
        <end position="236"/>
    </location>
</feature>
<dbReference type="SMART" id="SM01071">
    <property type="entry name" value="CDC37_N"/>
    <property type="match status" value="1"/>
</dbReference>
<reference evidence="10 11" key="1">
    <citation type="submission" date="2019-04" db="EMBL/GenBank/DDBJ databases">
        <title>High contiguity whole genome sequence and gene annotation resource for two Venturia nashicola isolates.</title>
        <authorList>
            <person name="Prokchorchik M."/>
            <person name="Won K."/>
            <person name="Lee Y."/>
            <person name="Choi E.D."/>
            <person name="Segonzac C."/>
            <person name="Sohn K.H."/>
        </authorList>
    </citation>
    <scope>NUCLEOTIDE SEQUENCE [LARGE SCALE GENOMIC DNA]</scope>
    <source>
        <strain evidence="10 11">PRI2</strain>
    </source>
</reference>
<dbReference type="FunFam" id="1.20.58.610:FF:000002">
    <property type="entry name" value="Hsp90 co-chaperone Cdc37, putative"/>
    <property type="match status" value="1"/>
</dbReference>
<evidence type="ECO:0000256" key="4">
    <source>
        <dbReference type="ARBA" id="ARBA00023186"/>
    </source>
</evidence>
<dbReference type="Pfam" id="PF08565">
    <property type="entry name" value="CDC37_M"/>
    <property type="match status" value="1"/>
</dbReference>
<evidence type="ECO:0000259" key="9">
    <source>
        <dbReference type="SMART" id="SM01071"/>
    </source>
</evidence>
<protein>
    <recommendedName>
        <fullName evidence="5">Hsp90 chaperone protein kinase-targeting subunit</fullName>
    </recommendedName>
</protein>
<name>A0A4Z1PLS5_9PEZI</name>
<dbReference type="SMART" id="SM01070">
    <property type="entry name" value="CDC37_M"/>
    <property type="match status" value="1"/>
</dbReference>
<feature type="compositionally biased region" description="Basic and acidic residues" evidence="6">
    <location>
        <begin position="499"/>
        <end position="513"/>
    </location>
</feature>
<feature type="domain" description="Cdc37 Hsp90 binding" evidence="8">
    <location>
        <begin position="195"/>
        <end position="385"/>
    </location>
</feature>
<evidence type="ECO:0000256" key="6">
    <source>
        <dbReference type="SAM" id="MobiDB-lite"/>
    </source>
</evidence>
<evidence type="ECO:0000256" key="1">
    <source>
        <dbReference type="ARBA" id="ARBA00004496"/>
    </source>
</evidence>
<comment type="similarity">
    <text evidence="2">Belongs to the CDC37 family.</text>
</comment>
<keyword evidence="11" id="KW-1185">Reference proteome</keyword>
<feature type="region of interest" description="Disordered" evidence="6">
    <location>
        <begin position="499"/>
        <end position="532"/>
    </location>
</feature>
<dbReference type="InterPro" id="IPR038189">
    <property type="entry name" value="Cdc37_Hsp90-bd_sf"/>
</dbReference>
<dbReference type="Gene3D" id="1.20.58.610">
    <property type="entry name" value="Cdc37, Hsp90 binding domain"/>
    <property type="match status" value="1"/>
</dbReference>
<comment type="subcellular location">
    <subcellularLocation>
        <location evidence="1">Cytoplasm</location>
    </subcellularLocation>
</comment>
<dbReference type="GO" id="GO:0006457">
    <property type="term" value="P:protein folding"/>
    <property type="evidence" value="ECO:0007669"/>
    <property type="project" value="TreeGrafter"/>
</dbReference>
<dbReference type="GO" id="GO:0051082">
    <property type="term" value="F:unfolded protein binding"/>
    <property type="evidence" value="ECO:0007669"/>
    <property type="project" value="TreeGrafter"/>
</dbReference>
<dbReference type="Proteomes" id="UP000298493">
    <property type="component" value="Unassembled WGS sequence"/>
</dbReference>
<proteinExistence type="inferred from homology"/>
<dbReference type="GO" id="GO:0031072">
    <property type="term" value="F:heat shock protein binding"/>
    <property type="evidence" value="ECO:0007669"/>
    <property type="project" value="TreeGrafter"/>
</dbReference>
<dbReference type="InterPro" id="IPR004918">
    <property type="entry name" value="Cdc37"/>
</dbReference>
<dbReference type="STRING" id="86259.A0A4Z1PLS5"/>
<accession>A0A4Z1PLS5</accession>
<dbReference type="EMBL" id="SNSC02000006">
    <property type="protein sequence ID" value="TID23462.1"/>
    <property type="molecule type" value="Genomic_DNA"/>
</dbReference>
<dbReference type="Pfam" id="PF03234">
    <property type="entry name" value="CDC37_N"/>
    <property type="match status" value="1"/>
</dbReference>